<comment type="caution">
    <text evidence="8">The sequence shown here is derived from an EMBL/GenBank/DDBJ whole genome shotgun (WGS) entry which is preliminary data.</text>
</comment>
<dbReference type="EC" id="5.2.1.8" evidence="6"/>
<sequence>MLLARTSASSLKMADYFVPQNPMENLPQPLVAPGAYLTLHYRLASLDGNDIVTTFNGNPATLQIGSGQLAPFLEQCLLGLPEGAEHSYTLTPEQSFGERNPDLVQRVSRDTLSENSQLGEEYKVGDVVEFAAPKGGRFAGVLLEMNDEDALFDFNHPLSGQTLKFDVRIIGIL</sequence>
<dbReference type="GO" id="GO:0016853">
    <property type="term" value="F:isomerase activity"/>
    <property type="evidence" value="ECO:0007669"/>
    <property type="project" value="UniProtKB-KW"/>
</dbReference>
<keyword evidence="4 5" id="KW-0413">Isomerase</keyword>
<dbReference type="PANTHER" id="PTHR47861">
    <property type="entry name" value="FKBP-TYPE PEPTIDYL-PROLYL CIS-TRANS ISOMERASE SLYD"/>
    <property type="match status" value="1"/>
</dbReference>
<feature type="domain" description="PPIase FKBP-type" evidence="7">
    <location>
        <begin position="34"/>
        <end position="128"/>
    </location>
</feature>
<dbReference type="InterPro" id="IPR048261">
    <property type="entry name" value="SlpA/SlyD-like_ins_sf"/>
</dbReference>
<dbReference type="PROSITE" id="PS50059">
    <property type="entry name" value="FKBP_PPIASE"/>
    <property type="match status" value="1"/>
</dbReference>
<evidence type="ECO:0000256" key="5">
    <source>
        <dbReference type="PROSITE-ProRule" id="PRU00277"/>
    </source>
</evidence>
<gene>
    <name evidence="8" type="ORF">SAMN06295970_105109</name>
</gene>
<evidence type="ECO:0000256" key="4">
    <source>
        <dbReference type="ARBA" id="ARBA00023235"/>
    </source>
</evidence>
<accession>A0ABY1Q3G8</accession>
<evidence type="ECO:0000313" key="9">
    <source>
        <dbReference type="Proteomes" id="UP001158049"/>
    </source>
</evidence>
<reference evidence="8 9" key="1">
    <citation type="submission" date="2017-05" db="EMBL/GenBank/DDBJ databases">
        <authorList>
            <person name="Varghese N."/>
            <person name="Submissions S."/>
        </authorList>
    </citation>
    <scope>NUCLEOTIDE SEQUENCE [LARGE SCALE GENOMIC DNA]</scope>
    <source>
        <strain evidence="8 9">DSM 26001</strain>
    </source>
</reference>
<evidence type="ECO:0000256" key="2">
    <source>
        <dbReference type="ARBA" id="ARBA00006577"/>
    </source>
</evidence>
<dbReference type="Proteomes" id="UP001158049">
    <property type="component" value="Unassembled WGS sequence"/>
</dbReference>
<protein>
    <recommendedName>
        <fullName evidence="6">Peptidyl-prolyl cis-trans isomerase</fullName>
        <ecNumber evidence="6">5.2.1.8</ecNumber>
    </recommendedName>
</protein>
<dbReference type="Gene3D" id="2.40.10.330">
    <property type="match status" value="1"/>
</dbReference>
<dbReference type="Pfam" id="PF00254">
    <property type="entry name" value="FKBP_C"/>
    <property type="match status" value="1"/>
</dbReference>
<keyword evidence="3 5" id="KW-0697">Rotamase</keyword>
<dbReference type="SUPFAM" id="SSF54534">
    <property type="entry name" value="FKBP-like"/>
    <property type="match status" value="1"/>
</dbReference>
<dbReference type="EMBL" id="FXUL01000005">
    <property type="protein sequence ID" value="SMP57518.1"/>
    <property type="molecule type" value="Genomic_DNA"/>
</dbReference>
<evidence type="ECO:0000256" key="1">
    <source>
        <dbReference type="ARBA" id="ARBA00000971"/>
    </source>
</evidence>
<evidence type="ECO:0000313" key="8">
    <source>
        <dbReference type="EMBL" id="SMP57518.1"/>
    </source>
</evidence>
<comment type="catalytic activity">
    <reaction evidence="1 5 6">
        <text>[protein]-peptidylproline (omega=180) = [protein]-peptidylproline (omega=0)</text>
        <dbReference type="Rhea" id="RHEA:16237"/>
        <dbReference type="Rhea" id="RHEA-COMP:10747"/>
        <dbReference type="Rhea" id="RHEA-COMP:10748"/>
        <dbReference type="ChEBI" id="CHEBI:83833"/>
        <dbReference type="ChEBI" id="CHEBI:83834"/>
        <dbReference type="EC" id="5.2.1.8"/>
    </reaction>
</comment>
<evidence type="ECO:0000256" key="6">
    <source>
        <dbReference type="RuleBase" id="RU003915"/>
    </source>
</evidence>
<organism evidence="8 9">
    <name type="scientific">Noviherbaspirillum suwonense</name>
    <dbReference type="NCBI Taxonomy" id="1224511"/>
    <lineage>
        <taxon>Bacteria</taxon>
        <taxon>Pseudomonadati</taxon>
        <taxon>Pseudomonadota</taxon>
        <taxon>Betaproteobacteria</taxon>
        <taxon>Burkholderiales</taxon>
        <taxon>Oxalobacteraceae</taxon>
        <taxon>Noviherbaspirillum</taxon>
    </lineage>
</organism>
<name>A0ABY1Q3G8_9BURK</name>
<dbReference type="InterPro" id="IPR001179">
    <property type="entry name" value="PPIase_FKBP_dom"/>
</dbReference>
<dbReference type="InterPro" id="IPR046357">
    <property type="entry name" value="PPIase_dom_sf"/>
</dbReference>
<evidence type="ECO:0000259" key="7">
    <source>
        <dbReference type="PROSITE" id="PS50059"/>
    </source>
</evidence>
<keyword evidence="9" id="KW-1185">Reference proteome</keyword>
<proteinExistence type="inferred from homology"/>
<dbReference type="PANTHER" id="PTHR47861:SF4">
    <property type="entry name" value="FKBP-TYPE 16 KDA PEPTIDYL-PROLYL CIS-TRANS ISOMERASE"/>
    <property type="match status" value="1"/>
</dbReference>
<evidence type="ECO:0000256" key="3">
    <source>
        <dbReference type="ARBA" id="ARBA00023110"/>
    </source>
</evidence>
<comment type="similarity">
    <text evidence="2 6">Belongs to the FKBP-type PPIase family.</text>
</comment>
<dbReference type="Gene3D" id="3.10.50.40">
    <property type="match status" value="1"/>
</dbReference>